<protein>
    <submittedName>
        <fullName evidence="2">Transcriptional regulator, MocR family</fullName>
    </submittedName>
</protein>
<dbReference type="EMBL" id="CAIE01000016">
    <property type="protein sequence ID" value="CCH16857.1"/>
    <property type="molecule type" value="Genomic_DNA"/>
</dbReference>
<evidence type="ECO:0000313" key="2">
    <source>
        <dbReference type="EMBL" id="CCH16857.1"/>
    </source>
</evidence>
<evidence type="ECO:0000256" key="1">
    <source>
        <dbReference type="SAM" id="MobiDB-lite"/>
    </source>
</evidence>
<proteinExistence type="predicted"/>
<dbReference type="Proteomes" id="UP000003448">
    <property type="component" value="Unassembled WGS sequence"/>
</dbReference>
<evidence type="ECO:0000313" key="3">
    <source>
        <dbReference type="Proteomes" id="UP000003448"/>
    </source>
</evidence>
<comment type="caution">
    <text evidence="2">The sequence shown here is derived from an EMBL/GenBank/DDBJ whole genome shotgun (WGS) entry which is preliminary data.</text>
</comment>
<reference evidence="3" key="1">
    <citation type="journal article" date="2012" name="J. Bacteriol.">
        <title>Genome Sequence of Micromonospora lupini Lupac 08, Isolated from Root Nodules of Lupinus angustifolius.</title>
        <authorList>
            <person name="Alonso-Vega P."/>
            <person name="Normand P."/>
            <person name="Bacigalupe R."/>
            <person name="Pujic P."/>
            <person name="Lajus A."/>
            <person name="Vallenet D."/>
            <person name="Carro L."/>
            <person name="Coll P."/>
            <person name="Trujillo M.E."/>
        </authorList>
    </citation>
    <scope>NUCLEOTIDE SEQUENCE [LARGE SCALE GENOMIC DNA]</scope>
    <source>
        <strain evidence="3">Lupac 08</strain>
    </source>
</reference>
<gene>
    <name evidence="2" type="ORF">MILUP08_41774</name>
</gene>
<organism evidence="2 3">
    <name type="scientific">Micromonospora lupini str. Lupac 08</name>
    <dbReference type="NCBI Taxonomy" id="1150864"/>
    <lineage>
        <taxon>Bacteria</taxon>
        <taxon>Bacillati</taxon>
        <taxon>Actinomycetota</taxon>
        <taxon>Actinomycetes</taxon>
        <taxon>Micromonosporales</taxon>
        <taxon>Micromonosporaceae</taxon>
        <taxon>Micromonospora</taxon>
    </lineage>
</organism>
<accession>I0KZ60</accession>
<name>I0KZ60_9ACTN</name>
<dbReference type="AlphaFoldDB" id="I0KZ60"/>
<dbReference type="STRING" id="1150864.MILUP08_41774"/>
<sequence>MSRLPSWLVAAPLSESAIERLRAADVQPDRRTVADRLPSARQYGSSAVPSTPPLPGQP</sequence>
<keyword evidence="3" id="KW-1185">Reference proteome</keyword>
<feature type="region of interest" description="Disordered" evidence="1">
    <location>
        <begin position="27"/>
        <end position="58"/>
    </location>
</feature>